<evidence type="ECO:0000313" key="3">
    <source>
        <dbReference type="EMBL" id="AXC25110.1"/>
    </source>
</evidence>
<protein>
    <submittedName>
        <fullName evidence="3">UDP-glc:alpha-D-glcNac-diphosphoundecaprenol beta-1,3-glucosyltransferase wfgD</fullName>
        <ecNumber evidence="3">2.4.1.305</ecNumber>
    </submittedName>
</protein>
<organism evidence="3">
    <name type="scientific">Shigella dysenteriae</name>
    <dbReference type="NCBI Taxonomy" id="622"/>
    <lineage>
        <taxon>Bacteria</taxon>
        <taxon>Pseudomonadati</taxon>
        <taxon>Pseudomonadota</taxon>
        <taxon>Gammaproteobacteria</taxon>
        <taxon>Enterobacterales</taxon>
        <taxon>Enterobacteriaceae</taxon>
        <taxon>Shigella</taxon>
    </lineage>
</organism>
<feature type="domain" description="Glycosyltransferase 2-like" evidence="2">
    <location>
        <begin position="5"/>
        <end position="124"/>
    </location>
</feature>
<keyword evidence="1" id="KW-0472">Membrane</keyword>
<keyword evidence="1" id="KW-1133">Transmembrane helix</keyword>
<dbReference type="Gene3D" id="3.90.550.10">
    <property type="entry name" value="Spore Coat Polysaccharide Biosynthesis Protein SpsA, Chain A"/>
    <property type="match status" value="1"/>
</dbReference>
<evidence type="ECO:0000256" key="1">
    <source>
        <dbReference type="SAM" id="Phobius"/>
    </source>
</evidence>
<proteinExistence type="predicted"/>
<name>A0A510B226_SHIDY</name>
<dbReference type="InterPro" id="IPR029044">
    <property type="entry name" value="Nucleotide-diphossugar_trans"/>
</dbReference>
<keyword evidence="1" id="KW-0812">Transmembrane</keyword>
<dbReference type="PANTHER" id="PTHR43685">
    <property type="entry name" value="GLYCOSYLTRANSFERASE"/>
    <property type="match status" value="1"/>
</dbReference>
<dbReference type="EMBL" id="MF322752">
    <property type="protein sequence ID" value="AXC25110.1"/>
    <property type="molecule type" value="Genomic_DNA"/>
</dbReference>
<keyword evidence="3" id="KW-0808">Transferase</keyword>
<keyword evidence="3" id="KW-0328">Glycosyltransferase</keyword>
<dbReference type="EC" id="2.4.1.305" evidence="3"/>
<dbReference type="GO" id="GO:0016757">
    <property type="term" value="F:glycosyltransferase activity"/>
    <property type="evidence" value="ECO:0007669"/>
    <property type="project" value="UniProtKB-KW"/>
</dbReference>
<dbReference type="Pfam" id="PF00535">
    <property type="entry name" value="Glycos_transf_2"/>
    <property type="match status" value="1"/>
</dbReference>
<sequence>MTVDIIIATYNGEKYIREQVESILNQTYKNFHLYIRDDGSTDKTKDIIYDLKCLDDRIILIEDDIINNGVGENFKILLKHCSADYVFIADQDDVWEKSKIEELLSFAIKNLPTNSPGIAYAPGYVVDEHLYSSKLKMTNTDNKVKSLGDMILMNGGVQGCAMVINRCLYQMVLRTNFYWYMHDQVLSLYAICFGYILFLPKPLFRYRQHSNNVLGYNSGGVKLWFKKYIRSRRNTFLINKHTDKLFCDFFSSESFRMRKNQHDFFFSYMGSRKNKVKFLYYIITNKIFLRGKLTNAIIKTLLVKDIVER</sequence>
<dbReference type="InterPro" id="IPR001173">
    <property type="entry name" value="Glyco_trans_2-like"/>
</dbReference>
<evidence type="ECO:0000259" key="2">
    <source>
        <dbReference type="Pfam" id="PF00535"/>
    </source>
</evidence>
<dbReference type="InterPro" id="IPR050834">
    <property type="entry name" value="Glycosyltransf_2"/>
</dbReference>
<dbReference type="SUPFAM" id="SSF53448">
    <property type="entry name" value="Nucleotide-diphospho-sugar transferases"/>
    <property type="match status" value="1"/>
</dbReference>
<dbReference type="AlphaFoldDB" id="A0A510B226"/>
<reference evidence="3" key="1">
    <citation type="submission" date="2017-06" db="EMBL/GenBank/DDBJ databases">
        <authorList>
            <person name="Hansen E.E."/>
            <person name="Lejay-Collin M."/>
            <person name="Carle I."/>
            <person name="Ruckly C."/>
            <person name="Lefevre S."/>
            <person name="Weill F.-X."/>
        </authorList>
    </citation>
    <scope>NUCLEOTIDE SEQUENCE</scope>
    <source>
        <strain evidence="3">93-119</strain>
    </source>
</reference>
<gene>
    <name evidence="3" type="primary">wfgD</name>
</gene>
<feature type="transmembrane region" description="Helical" evidence="1">
    <location>
        <begin position="177"/>
        <end position="198"/>
    </location>
</feature>
<accession>A0A510B226</accession>
<dbReference type="PANTHER" id="PTHR43685:SF2">
    <property type="entry name" value="GLYCOSYLTRANSFERASE 2-LIKE DOMAIN-CONTAINING PROTEIN"/>
    <property type="match status" value="1"/>
</dbReference>